<evidence type="ECO:0000313" key="2">
    <source>
        <dbReference type="Proteomes" id="UP001499938"/>
    </source>
</evidence>
<comment type="caution">
    <text evidence="1">The sequence shown here is derived from an EMBL/GenBank/DDBJ whole genome shotgun (WGS) entry which is preliminary data.</text>
</comment>
<dbReference type="EMBL" id="BAAAPO010000025">
    <property type="protein sequence ID" value="GAA1792143.1"/>
    <property type="molecule type" value="Genomic_DNA"/>
</dbReference>
<organism evidence="1 2">
    <name type="scientific">Nostocoides veronense</name>
    <dbReference type="NCBI Taxonomy" id="330836"/>
    <lineage>
        <taxon>Bacteria</taxon>
        <taxon>Bacillati</taxon>
        <taxon>Actinomycetota</taxon>
        <taxon>Actinomycetes</taxon>
        <taxon>Micrococcales</taxon>
        <taxon>Intrasporangiaceae</taxon>
        <taxon>Nostocoides</taxon>
    </lineage>
</organism>
<reference evidence="1 2" key="1">
    <citation type="journal article" date="2019" name="Int. J. Syst. Evol. Microbiol.">
        <title>The Global Catalogue of Microorganisms (GCM) 10K type strain sequencing project: providing services to taxonomists for standard genome sequencing and annotation.</title>
        <authorList>
            <consortium name="The Broad Institute Genomics Platform"/>
            <consortium name="The Broad Institute Genome Sequencing Center for Infectious Disease"/>
            <person name="Wu L."/>
            <person name="Ma J."/>
        </authorList>
    </citation>
    <scope>NUCLEOTIDE SEQUENCE [LARGE SCALE GENOMIC DNA]</scope>
    <source>
        <strain evidence="1 2">JCM 15592</strain>
    </source>
</reference>
<dbReference type="Proteomes" id="UP001499938">
    <property type="component" value="Unassembled WGS sequence"/>
</dbReference>
<protein>
    <submittedName>
        <fullName evidence="1">Uncharacterized protein</fullName>
    </submittedName>
</protein>
<sequence>MEGLECEFGVHLLLALGVDGLGSGEDIEPEVAAAFGPLVVLLPASGRCPQARAAPASRMMLDRSGNIPTTSVRLRISRLSRSLGLFDQI</sequence>
<proteinExistence type="predicted"/>
<evidence type="ECO:0000313" key="1">
    <source>
        <dbReference type="EMBL" id="GAA1792143.1"/>
    </source>
</evidence>
<keyword evidence="2" id="KW-1185">Reference proteome</keyword>
<gene>
    <name evidence="1" type="ORF">GCM10009811_16140</name>
</gene>
<name>A0ABN2LKQ3_9MICO</name>
<accession>A0ABN2LKQ3</accession>